<evidence type="ECO:0000256" key="8">
    <source>
        <dbReference type="ARBA" id="ARBA00023136"/>
    </source>
</evidence>
<dbReference type="Pfam" id="PF12352">
    <property type="entry name" value="V-SNARE_C"/>
    <property type="match status" value="1"/>
</dbReference>
<keyword evidence="8 9" id="KW-0472">Membrane</keyword>
<dbReference type="EMBL" id="BMAR01000043">
    <property type="protein sequence ID" value="GFR51025.1"/>
    <property type="molecule type" value="Genomic_DNA"/>
</dbReference>
<dbReference type="Proteomes" id="UP001054857">
    <property type="component" value="Unassembled WGS sequence"/>
</dbReference>
<proteinExistence type="inferred from homology"/>
<keyword evidence="4 9" id="KW-0812">Transmembrane</keyword>
<evidence type="ECO:0000256" key="6">
    <source>
        <dbReference type="ARBA" id="ARBA00022989"/>
    </source>
</evidence>
<dbReference type="GO" id="GO:0031201">
    <property type="term" value="C:SNARE complex"/>
    <property type="evidence" value="ECO:0007669"/>
    <property type="project" value="TreeGrafter"/>
</dbReference>
<keyword evidence="5" id="KW-0653">Protein transport</keyword>
<evidence type="ECO:0000256" key="4">
    <source>
        <dbReference type="ARBA" id="ARBA00022692"/>
    </source>
</evidence>
<sequence>MFLSEAPSGRHVATAYMAYRSPTAPRVPGETRKPWEDLRKEARRLEGELDVKLAAFTKLCSSFEASYKLNSSDNAALGADQLAQTKAAEVEDLLQRLSDINDEMAAIVGGSSDARSHTLARHRDILQEFTQEFRKVNSTLGAALDRVKLLAGSGESPLLSVQVQSSSGALLRERGTIQNSANMVDELLTSASNVSGSLMQQRRVFEGIGDKLVAVGSRFPVVNGLLNAIRRKKSKDTLVLSGVIAACVLFTILYILAK</sequence>
<protein>
    <recommendedName>
        <fullName evidence="12">Golgi SNAP receptor complex member 1</fullName>
    </recommendedName>
</protein>
<evidence type="ECO:0000313" key="10">
    <source>
        <dbReference type="EMBL" id="GFR51025.1"/>
    </source>
</evidence>
<evidence type="ECO:0000256" key="1">
    <source>
        <dbReference type="ARBA" id="ARBA00004409"/>
    </source>
</evidence>
<keyword evidence="7" id="KW-0333">Golgi apparatus</keyword>
<accession>A0AAD3DZN4</accession>
<dbReference type="GO" id="GO:0000139">
    <property type="term" value="C:Golgi membrane"/>
    <property type="evidence" value="ECO:0007669"/>
    <property type="project" value="UniProtKB-SubCell"/>
</dbReference>
<keyword evidence="6 9" id="KW-1133">Transmembrane helix</keyword>
<evidence type="ECO:0000256" key="7">
    <source>
        <dbReference type="ARBA" id="ARBA00023034"/>
    </source>
</evidence>
<dbReference type="PANTHER" id="PTHR21094">
    <property type="entry name" value="GOS-28 SNARE- RELATED"/>
    <property type="match status" value="1"/>
</dbReference>
<keyword evidence="11" id="KW-1185">Reference proteome</keyword>
<organism evidence="10 11">
    <name type="scientific">Astrephomene gubernaculifera</name>
    <dbReference type="NCBI Taxonomy" id="47775"/>
    <lineage>
        <taxon>Eukaryota</taxon>
        <taxon>Viridiplantae</taxon>
        <taxon>Chlorophyta</taxon>
        <taxon>core chlorophytes</taxon>
        <taxon>Chlorophyceae</taxon>
        <taxon>CS clade</taxon>
        <taxon>Chlamydomonadales</taxon>
        <taxon>Astrephomenaceae</taxon>
        <taxon>Astrephomene</taxon>
    </lineage>
</organism>
<evidence type="ECO:0000256" key="3">
    <source>
        <dbReference type="ARBA" id="ARBA00022448"/>
    </source>
</evidence>
<comment type="caution">
    <text evidence="10">The sequence shown here is derived from an EMBL/GenBank/DDBJ whole genome shotgun (WGS) entry which is preliminary data.</text>
</comment>
<comment type="subcellular location">
    <subcellularLocation>
        <location evidence="1">Golgi apparatus membrane</location>
        <topology evidence="1">Single-pass type IV membrane protein</topology>
    </subcellularLocation>
</comment>
<comment type="similarity">
    <text evidence="2">Belongs to the GOSR1 family.</text>
</comment>
<evidence type="ECO:0000256" key="5">
    <source>
        <dbReference type="ARBA" id="ARBA00022927"/>
    </source>
</evidence>
<dbReference type="InterPro" id="IPR023601">
    <property type="entry name" value="Golgi_SNAP_su1"/>
</dbReference>
<dbReference type="GO" id="GO:0048219">
    <property type="term" value="P:inter-Golgi cisterna vesicle-mediated transport"/>
    <property type="evidence" value="ECO:0007669"/>
    <property type="project" value="TreeGrafter"/>
</dbReference>
<dbReference type="GO" id="GO:0005484">
    <property type="term" value="F:SNAP receptor activity"/>
    <property type="evidence" value="ECO:0007669"/>
    <property type="project" value="TreeGrafter"/>
</dbReference>
<name>A0AAD3DZN4_9CHLO</name>
<dbReference type="AlphaFoldDB" id="A0AAD3DZN4"/>
<dbReference type="GO" id="GO:0006888">
    <property type="term" value="P:endoplasmic reticulum to Golgi vesicle-mediated transport"/>
    <property type="evidence" value="ECO:0007669"/>
    <property type="project" value="InterPro"/>
</dbReference>
<dbReference type="GO" id="GO:0005797">
    <property type="term" value="C:Golgi medial cisterna"/>
    <property type="evidence" value="ECO:0007669"/>
    <property type="project" value="TreeGrafter"/>
</dbReference>
<keyword evidence="3" id="KW-0813">Transport</keyword>
<feature type="transmembrane region" description="Helical" evidence="9">
    <location>
        <begin position="238"/>
        <end position="257"/>
    </location>
</feature>
<dbReference type="GO" id="GO:0015031">
    <property type="term" value="P:protein transport"/>
    <property type="evidence" value="ECO:0007669"/>
    <property type="project" value="UniProtKB-KW"/>
</dbReference>
<dbReference type="GO" id="GO:0006906">
    <property type="term" value="P:vesicle fusion"/>
    <property type="evidence" value="ECO:0007669"/>
    <property type="project" value="TreeGrafter"/>
</dbReference>
<evidence type="ECO:0000256" key="9">
    <source>
        <dbReference type="SAM" id="Phobius"/>
    </source>
</evidence>
<evidence type="ECO:0000256" key="2">
    <source>
        <dbReference type="ARBA" id="ARBA00008473"/>
    </source>
</evidence>
<dbReference type="GO" id="GO:0005801">
    <property type="term" value="C:cis-Golgi network"/>
    <property type="evidence" value="ECO:0007669"/>
    <property type="project" value="InterPro"/>
</dbReference>
<dbReference type="PIRSF" id="PIRSF027109">
    <property type="entry name" value="Golgi_SNARE"/>
    <property type="match status" value="1"/>
</dbReference>
<reference evidence="10 11" key="1">
    <citation type="journal article" date="2021" name="Sci. Rep.">
        <title>Genome sequencing of the multicellular alga Astrephomene provides insights into convergent evolution of germ-soma differentiation.</title>
        <authorList>
            <person name="Yamashita S."/>
            <person name="Yamamoto K."/>
            <person name="Matsuzaki R."/>
            <person name="Suzuki S."/>
            <person name="Yamaguchi H."/>
            <person name="Hirooka S."/>
            <person name="Minakuchi Y."/>
            <person name="Miyagishima S."/>
            <person name="Kawachi M."/>
            <person name="Toyoda A."/>
            <person name="Nozaki H."/>
        </authorList>
    </citation>
    <scope>NUCLEOTIDE SEQUENCE [LARGE SCALE GENOMIC DNA]</scope>
    <source>
        <strain evidence="10 11">NIES-4017</strain>
    </source>
</reference>
<gene>
    <name evidence="10" type="ORF">Agub_g13352</name>
</gene>
<evidence type="ECO:0008006" key="12">
    <source>
        <dbReference type="Google" id="ProtNLM"/>
    </source>
</evidence>
<evidence type="ECO:0000313" key="11">
    <source>
        <dbReference type="Proteomes" id="UP001054857"/>
    </source>
</evidence>
<dbReference type="PANTHER" id="PTHR21094:SF2">
    <property type="entry name" value="GOLGI SNAP RECEPTOR COMPLEX MEMBER 1"/>
    <property type="match status" value="1"/>
</dbReference>